<dbReference type="EMBL" id="FMMM01000029">
    <property type="protein sequence ID" value="SCQ19861.1"/>
    <property type="molecule type" value="Genomic_DNA"/>
</dbReference>
<evidence type="ECO:0000259" key="5">
    <source>
        <dbReference type="Pfam" id="PF04357"/>
    </source>
</evidence>
<evidence type="ECO:0000313" key="6">
    <source>
        <dbReference type="EMBL" id="SCQ19861.1"/>
    </source>
</evidence>
<dbReference type="Pfam" id="PF04357">
    <property type="entry name" value="TamB"/>
    <property type="match status" value="1"/>
</dbReference>
<dbReference type="GO" id="GO:0090313">
    <property type="term" value="P:regulation of protein targeting to membrane"/>
    <property type="evidence" value="ECO:0007669"/>
    <property type="project" value="TreeGrafter"/>
</dbReference>
<evidence type="ECO:0000256" key="2">
    <source>
        <dbReference type="ARBA" id="ARBA00022692"/>
    </source>
</evidence>
<dbReference type="GO" id="GO:0009306">
    <property type="term" value="P:protein secretion"/>
    <property type="evidence" value="ECO:0007669"/>
    <property type="project" value="InterPro"/>
</dbReference>
<dbReference type="OrthoDB" id="680700at2"/>
<dbReference type="InterPro" id="IPR052894">
    <property type="entry name" value="AsmA-related"/>
</dbReference>
<gene>
    <name evidence="6" type="ORF">TFUB20_00840</name>
</gene>
<dbReference type="PANTHER" id="PTHR30441:SF4">
    <property type="entry name" value="PROTEIN ASMA"/>
    <property type="match status" value="1"/>
</dbReference>
<evidence type="ECO:0000256" key="4">
    <source>
        <dbReference type="ARBA" id="ARBA00023136"/>
    </source>
</evidence>
<dbReference type="RefSeq" id="WP_074449607.1">
    <property type="nucleotide sequence ID" value="NZ_FMMM01000029.1"/>
</dbReference>
<organism evidence="6 7">
    <name type="scientific">Tannerella forsythia</name>
    <name type="common">Bacteroides forsythus</name>
    <dbReference type="NCBI Taxonomy" id="28112"/>
    <lineage>
        <taxon>Bacteria</taxon>
        <taxon>Pseudomonadati</taxon>
        <taxon>Bacteroidota</taxon>
        <taxon>Bacteroidia</taxon>
        <taxon>Bacteroidales</taxon>
        <taxon>Tannerellaceae</taxon>
        <taxon>Tannerella</taxon>
    </lineage>
</organism>
<comment type="subcellular location">
    <subcellularLocation>
        <location evidence="1">Membrane</location>
        <topology evidence="1">Single-pass membrane protein</topology>
    </subcellularLocation>
</comment>
<keyword evidence="2" id="KW-0812">Transmembrane</keyword>
<reference evidence="6 7" key="1">
    <citation type="submission" date="2016-09" db="EMBL/GenBank/DDBJ databases">
        <authorList>
            <person name="Capua I."/>
            <person name="De Benedictis P."/>
            <person name="Joannis T."/>
            <person name="Lombin L.H."/>
            <person name="Cattoli G."/>
        </authorList>
    </citation>
    <scope>NUCLEOTIDE SEQUENCE [LARGE SCALE GENOMIC DNA]</scope>
    <source>
        <strain evidence="6 7">UB20</strain>
    </source>
</reference>
<dbReference type="Proteomes" id="UP000182057">
    <property type="component" value="Unassembled WGS sequence"/>
</dbReference>
<evidence type="ECO:0000256" key="3">
    <source>
        <dbReference type="ARBA" id="ARBA00022989"/>
    </source>
</evidence>
<evidence type="ECO:0000313" key="7">
    <source>
        <dbReference type="Proteomes" id="UP000182057"/>
    </source>
</evidence>
<dbReference type="PANTHER" id="PTHR30441">
    <property type="entry name" value="DUF748 DOMAIN-CONTAINING PROTEIN"/>
    <property type="match status" value="1"/>
</dbReference>
<name>A0A1D3UIC4_TANFO</name>
<accession>A0A1D3UIC4</accession>
<protein>
    <recommendedName>
        <fullName evidence="5">Translocation and assembly module TamB C-terminal domain-containing protein</fullName>
    </recommendedName>
</protein>
<evidence type="ECO:0000256" key="1">
    <source>
        <dbReference type="ARBA" id="ARBA00004167"/>
    </source>
</evidence>
<sequence length="1456" mass="162680">MLLHIPIVQGKIASEAEKELSALLHAPVTVGRADIEWLNRLVLGDVSIDDQNGQKMFEADHISAGFKIWPLLHGQWVFTTVRLFGFSLNIERETPDSPLNLQFVMDAFASKDTLSKTSIDLKINSIMIRRGRLRYDVLNVPFPDNRFSAGHIHLEDINGKIILPTLHAPTFSVEIHKLSMKERSGFRLNKLSAFVTGNQDSVTVRQLKILLPQTQLHIAGASVRSSIDRLLKGQTEAPLAIQIEPSQISLRDLSAFVPAFQHASEPFRLSASASGTVDNLTINNLTVTQGRTLSLKAQMNLKNIRHPKKSYLFGKVSSLQLASENLGRLIHNFQETPVSLPAPINRLGMIRFTGEISGFIDQLVAFGKLSSNIGSLEMDLLVGQQKEHRSATYLKGKIASSELDIAPLFNENSPYGKVQFNAELDASKPANGAFSGTVQAKIDRFEYEKYTYANISLSGGFRPKEFNGTIRIDDPNGKLHAEGLFKSNGEQSEFNFSATLEHFRPDKLHLIEKYDSPELSFRVNSNIIGNHIDNFQGQITIDSLTFLTRSDTFLLNTARIQASGVSSERKLTVSSDLLEGEITGSYSFTHLLPSIANLVRPYLPSLSTAFPPSAPTRVDSYSFTMNIENTEQLSKALKLPVALLAPSHICGRCDSPNGRFYLDASLPRLKISQSIFENGSVVLNNPNGAMEAEIRATQLQQKGSRNQIHIKADAANDRLRTSFTLENNRKDGVKIALSSSTQFSITEEDGSKKLLSKISIEPNRIIVKDSTWNIQPASITIDKEKIFVDNIHLSKGDQYLRINGTISSFSPQETLTLDLNDIELSYIFDIVNIPALQFGGRATGTFRLNDLYGSRIINTNLEVHDFSFNRVVQGRLNLFSEWDNDQNGILLLGTIYKDRSTWTDVNGYIYPVGEKEGLSLYFDAKDLDIGLLRPYLSSFTQTFEGSCYGNLHLYGPFSDLSFKGKALIRNGRIGVDFLQTAYSFSDSIFLTPTTIEGRNIVIHDKHGNKGAVDFTVQHHHLRDFGFSADIKANNLLLYDASERINPNIYGVLYGTGNASLRGNERLIHINANMRSDRNTKVGFNFANGSSAEEYDFIRFKDNPAVKDSVLTGAITPSANEGDNEGTEIRINIVADITPDAKLELIMDPVSGDKIKGDGNGNLQIQYGTSSNLTMYGGYTIHEGNYNFSLQQLIRKDFKIREGSRIDFRGDPLNALLNLDASYHVKANIQDLDERLALESGTQRNIPVNCLLKLNGRLQNPTISFDMEFPNSSHELARQVRSFIGTEDMMTRQIVYLLVLNKFYTPDYSKNAYRSNEFSAMASSALSSQLSGILNSLTDKVQIGTNIRSRQDGITDTEVEMLLSSQLLNNRLLFNGNLGYRDNYIQNNAFVGEFDLEYKLTPSGEIRLKAYSHANDMYYRYNMKSPTRQGVGLMFRKDFSTLPEIFRRRKKHTANTF</sequence>
<keyword evidence="4" id="KW-0472">Membrane</keyword>
<feature type="domain" description="Translocation and assembly module TamB C-terminal" evidence="5">
    <location>
        <begin position="1005"/>
        <end position="1438"/>
    </location>
</feature>
<keyword evidence="3" id="KW-1133">Transmembrane helix</keyword>
<proteinExistence type="predicted"/>
<dbReference type="GO" id="GO:0005886">
    <property type="term" value="C:plasma membrane"/>
    <property type="evidence" value="ECO:0007669"/>
    <property type="project" value="InterPro"/>
</dbReference>
<dbReference type="InterPro" id="IPR007452">
    <property type="entry name" value="TamB_C"/>
</dbReference>